<proteinExistence type="predicted"/>
<keyword evidence="1" id="KW-0732">Signal</keyword>
<gene>
    <name evidence="2" type="ORF">P3X46_006191</name>
</gene>
<keyword evidence="3" id="KW-1185">Reference proteome</keyword>
<name>A0ABQ9MSR7_HEVBR</name>
<dbReference type="Proteomes" id="UP001174677">
    <property type="component" value="Chromosome 4"/>
</dbReference>
<comment type="caution">
    <text evidence="2">The sequence shown here is derived from an EMBL/GenBank/DDBJ whole genome shotgun (WGS) entry which is preliminary data.</text>
</comment>
<evidence type="ECO:0000256" key="1">
    <source>
        <dbReference type="SAM" id="SignalP"/>
    </source>
</evidence>
<dbReference type="EMBL" id="JARPOI010000004">
    <property type="protein sequence ID" value="KAJ9182166.1"/>
    <property type="molecule type" value="Genomic_DNA"/>
</dbReference>
<protein>
    <submittedName>
        <fullName evidence="2">Uncharacterized protein</fullName>
    </submittedName>
</protein>
<evidence type="ECO:0000313" key="2">
    <source>
        <dbReference type="EMBL" id="KAJ9182166.1"/>
    </source>
</evidence>
<evidence type="ECO:0000313" key="3">
    <source>
        <dbReference type="Proteomes" id="UP001174677"/>
    </source>
</evidence>
<feature type="signal peptide" evidence="1">
    <location>
        <begin position="1"/>
        <end position="21"/>
    </location>
</feature>
<feature type="chain" id="PRO_5047521841" evidence="1">
    <location>
        <begin position="22"/>
        <end position="138"/>
    </location>
</feature>
<sequence length="138" mass="15825">MAYACTFASLVTHLLLQPMIARSDFLSPLLSPVFTSTLFYECESDPGWKYDCGGDSWNKTSTFTCTCECREGYCNILNITAFPCLKEFFDAWFKRLGWNGCLMLGISFTNSNLHQSFPWLMVLIMSLAMIQWKQNSYT</sequence>
<accession>A0ABQ9MSR7</accession>
<organism evidence="2 3">
    <name type="scientific">Hevea brasiliensis</name>
    <name type="common">Para rubber tree</name>
    <name type="synonym">Siphonia brasiliensis</name>
    <dbReference type="NCBI Taxonomy" id="3981"/>
    <lineage>
        <taxon>Eukaryota</taxon>
        <taxon>Viridiplantae</taxon>
        <taxon>Streptophyta</taxon>
        <taxon>Embryophyta</taxon>
        <taxon>Tracheophyta</taxon>
        <taxon>Spermatophyta</taxon>
        <taxon>Magnoliopsida</taxon>
        <taxon>eudicotyledons</taxon>
        <taxon>Gunneridae</taxon>
        <taxon>Pentapetalae</taxon>
        <taxon>rosids</taxon>
        <taxon>fabids</taxon>
        <taxon>Malpighiales</taxon>
        <taxon>Euphorbiaceae</taxon>
        <taxon>Crotonoideae</taxon>
        <taxon>Micrandreae</taxon>
        <taxon>Hevea</taxon>
    </lineage>
</organism>
<reference evidence="2" key="1">
    <citation type="journal article" date="2023" name="Plant Biotechnol. J.">
        <title>Chromosome-level wild Hevea brasiliensis genome provides new tools for genomic-assisted breeding and valuable loci to elevate rubber yield.</title>
        <authorList>
            <person name="Cheng H."/>
            <person name="Song X."/>
            <person name="Hu Y."/>
            <person name="Wu T."/>
            <person name="Yang Q."/>
            <person name="An Z."/>
            <person name="Feng S."/>
            <person name="Deng Z."/>
            <person name="Wu W."/>
            <person name="Zeng X."/>
            <person name="Tu M."/>
            <person name="Wang X."/>
            <person name="Huang H."/>
        </authorList>
    </citation>
    <scope>NUCLEOTIDE SEQUENCE</scope>
    <source>
        <strain evidence="2">MT/VB/25A 57/8</strain>
    </source>
</reference>